<sequence>KTDFLNWHLQIDFDIVARLAWNRYHRCYFYYFGRKNKAGTVTTVKFSQYEGRLILDFVSRVLDQIAAHPEPGKHFTDLIPFFDTNPTRAHVSIRHDHRAELWTDPDLELDTVRVRLVFNRVSGQYAILMNNKVSDVVSKRLKNWQGPQMTLALPAVRNLEAYLSEVSVPALEQDTQEEETS</sequence>
<proteinExistence type="predicted"/>
<accession>A0A8J2L2J8</accession>
<feature type="non-terminal residue" evidence="1">
    <location>
        <position position="1"/>
    </location>
</feature>
<keyword evidence="2" id="KW-1185">Reference proteome</keyword>
<gene>
    <name evidence="1" type="ORF">AFUS01_LOCUS37603</name>
</gene>
<dbReference type="EMBL" id="CAJVCH010544233">
    <property type="protein sequence ID" value="CAG7827627.1"/>
    <property type="molecule type" value="Genomic_DNA"/>
</dbReference>
<evidence type="ECO:0000313" key="1">
    <source>
        <dbReference type="EMBL" id="CAG7827627.1"/>
    </source>
</evidence>
<dbReference type="Proteomes" id="UP000708208">
    <property type="component" value="Unassembled WGS sequence"/>
</dbReference>
<organism evidence="1 2">
    <name type="scientific">Allacma fusca</name>
    <dbReference type="NCBI Taxonomy" id="39272"/>
    <lineage>
        <taxon>Eukaryota</taxon>
        <taxon>Metazoa</taxon>
        <taxon>Ecdysozoa</taxon>
        <taxon>Arthropoda</taxon>
        <taxon>Hexapoda</taxon>
        <taxon>Collembola</taxon>
        <taxon>Symphypleona</taxon>
        <taxon>Sminthuridae</taxon>
        <taxon>Allacma</taxon>
    </lineage>
</organism>
<evidence type="ECO:0000313" key="2">
    <source>
        <dbReference type="Proteomes" id="UP000708208"/>
    </source>
</evidence>
<comment type="caution">
    <text evidence="1">The sequence shown here is derived from an EMBL/GenBank/DDBJ whole genome shotgun (WGS) entry which is preliminary data.</text>
</comment>
<dbReference type="AlphaFoldDB" id="A0A8J2L2J8"/>
<reference evidence="1" key="1">
    <citation type="submission" date="2021-06" db="EMBL/GenBank/DDBJ databases">
        <authorList>
            <person name="Hodson N. C."/>
            <person name="Mongue J. A."/>
            <person name="Jaron S. K."/>
        </authorList>
    </citation>
    <scope>NUCLEOTIDE SEQUENCE</scope>
</reference>
<name>A0A8J2L2J8_9HEXA</name>
<protein>
    <submittedName>
        <fullName evidence="1">Uncharacterized protein</fullName>
    </submittedName>
</protein>